<evidence type="ECO:0000313" key="2">
    <source>
        <dbReference type="EMBL" id="JAS67371.1"/>
    </source>
</evidence>
<evidence type="ECO:0000256" key="1">
    <source>
        <dbReference type="SAM" id="MobiDB-lite"/>
    </source>
</evidence>
<reference evidence="2" key="1">
    <citation type="submission" date="2015-11" db="EMBL/GenBank/DDBJ databases">
        <title>De novo transcriptome assembly of four potential Pierce s Disease insect vectors from Arizona vineyards.</title>
        <authorList>
            <person name="Tassone E.E."/>
        </authorList>
    </citation>
    <scope>NUCLEOTIDE SEQUENCE</scope>
</reference>
<dbReference type="AlphaFoldDB" id="A0A1B6GY74"/>
<accession>A0A1B6GY74</accession>
<sequence>SDHTAQSVSFEFFSEQPSVSKTSSRSIKPSNLSELRIRLHLETWRDVYISPDPNINSEAFMNTLSYHFETSCPIIFSNNKAKPKSGNCVWVNQDIINAKSELRDHYDAWKV</sequence>
<proteinExistence type="predicted"/>
<feature type="region of interest" description="Disordered" evidence="1">
    <location>
        <begin position="1"/>
        <end position="26"/>
    </location>
</feature>
<protein>
    <submittedName>
        <fullName evidence="2">Uncharacterized protein</fullName>
    </submittedName>
</protein>
<gene>
    <name evidence="2" type="ORF">g.44348</name>
</gene>
<name>A0A1B6GY74_9HEMI</name>
<feature type="non-terminal residue" evidence="2">
    <location>
        <position position="1"/>
    </location>
</feature>
<dbReference type="EMBL" id="GECZ01002398">
    <property type="protein sequence ID" value="JAS67371.1"/>
    <property type="molecule type" value="Transcribed_RNA"/>
</dbReference>
<organism evidence="2">
    <name type="scientific">Cuerna arida</name>
    <dbReference type="NCBI Taxonomy" id="1464854"/>
    <lineage>
        <taxon>Eukaryota</taxon>
        <taxon>Metazoa</taxon>
        <taxon>Ecdysozoa</taxon>
        <taxon>Arthropoda</taxon>
        <taxon>Hexapoda</taxon>
        <taxon>Insecta</taxon>
        <taxon>Pterygota</taxon>
        <taxon>Neoptera</taxon>
        <taxon>Paraneoptera</taxon>
        <taxon>Hemiptera</taxon>
        <taxon>Auchenorrhyncha</taxon>
        <taxon>Membracoidea</taxon>
        <taxon>Cicadellidae</taxon>
        <taxon>Cicadellinae</taxon>
        <taxon>Proconiini</taxon>
        <taxon>Cuerna</taxon>
    </lineage>
</organism>
<feature type="non-terminal residue" evidence="2">
    <location>
        <position position="111"/>
    </location>
</feature>